<gene>
    <name evidence="2" type="ORF">CQ006_05795</name>
</gene>
<evidence type="ECO:0000313" key="3">
    <source>
        <dbReference type="Proteomes" id="UP000239458"/>
    </source>
</evidence>
<feature type="compositionally biased region" description="Low complexity" evidence="1">
    <location>
        <begin position="235"/>
        <end position="248"/>
    </location>
</feature>
<dbReference type="EMBL" id="PCQE01000006">
    <property type="protein sequence ID" value="PRC08032.1"/>
    <property type="molecule type" value="Genomic_DNA"/>
</dbReference>
<protein>
    <submittedName>
        <fullName evidence="2">Uncharacterized protein</fullName>
    </submittedName>
</protein>
<proteinExistence type="predicted"/>
<name>A0A2S9DZL0_PSECE</name>
<dbReference type="RefSeq" id="WP_105228831.1">
    <property type="nucleotide sequence ID" value="NZ_PCQE01000006.1"/>
</dbReference>
<evidence type="ECO:0000256" key="1">
    <source>
        <dbReference type="SAM" id="MobiDB-lite"/>
    </source>
</evidence>
<comment type="caution">
    <text evidence="2">The sequence shown here is derived from an EMBL/GenBank/DDBJ whole genome shotgun (WGS) entry which is preliminary data.</text>
</comment>
<evidence type="ECO:0000313" key="2">
    <source>
        <dbReference type="EMBL" id="PRC08032.1"/>
    </source>
</evidence>
<reference evidence="2 3" key="1">
    <citation type="submission" date="2017-09" db="EMBL/GenBank/DDBJ databases">
        <title>Genomic, metabolic, and phenotypic characteristics of bacterial isolates from the natural microbiome of the model nematode Caenorhabditis elegans.</title>
        <authorList>
            <person name="Zimmermann J."/>
            <person name="Obeng N."/>
            <person name="Yang W."/>
            <person name="Obeng O."/>
            <person name="Kissoyan K."/>
            <person name="Pees B."/>
            <person name="Dirksen P."/>
            <person name="Hoppner M."/>
            <person name="Franke A."/>
            <person name="Rosenstiel P."/>
            <person name="Leippe M."/>
            <person name="Dierking K."/>
            <person name="Kaleta C."/>
            <person name="Schulenburg H."/>
        </authorList>
    </citation>
    <scope>NUCLEOTIDE SEQUENCE [LARGE SCALE GENOMIC DNA]</scope>
    <source>
        <strain evidence="2 3">MYb184</strain>
    </source>
</reference>
<feature type="region of interest" description="Disordered" evidence="1">
    <location>
        <begin position="235"/>
        <end position="261"/>
    </location>
</feature>
<dbReference type="Proteomes" id="UP000239458">
    <property type="component" value="Unassembled WGS sequence"/>
</dbReference>
<sequence>MNPRLTGNEIAKIQTLLNEHVQKKGPSILGAQLGQCIRRAISPKSIKFIGNLRSLVDIELRELLSFVEALPSDSLYLVSGPGQGPITFNSEFVPAAGAKLWESFSNPTIDCLVGVDSAGVTYVTTSAKPFGADFTLLKKMTSDEFYDLAQVFANEQKDIPLQAALYEALDHPNFYSKWIAALRAHRSTANFLRTWEIKRTELVIARLQEELERAGLGTARAVVIANDIRPKPARSVAKPAAVPAPKTARQPEAPTAVPGAESNDLEELRAVMHRAIDKMSLADLKDIRVPAGLLLEIFQEQAD</sequence>
<dbReference type="AlphaFoldDB" id="A0A2S9DZL0"/>
<accession>A0A2S9DZL0</accession>
<organism evidence="2 3">
    <name type="scientific">Pseudomonas cedrina</name>
    <dbReference type="NCBI Taxonomy" id="651740"/>
    <lineage>
        <taxon>Bacteria</taxon>
        <taxon>Pseudomonadati</taxon>
        <taxon>Pseudomonadota</taxon>
        <taxon>Gammaproteobacteria</taxon>
        <taxon>Pseudomonadales</taxon>
        <taxon>Pseudomonadaceae</taxon>
        <taxon>Pseudomonas</taxon>
    </lineage>
</organism>